<sequence length="31" mass="3477">MAAKQKPQPKPADDAREQARRALQASLDTRQ</sequence>
<protein>
    <submittedName>
        <fullName evidence="2">Uncharacterized protein</fullName>
    </submittedName>
</protein>
<feature type="region of interest" description="Disordered" evidence="1">
    <location>
        <begin position="1"/>
        <end position="31"/>
    </location>
</feature>
<comment type="caution">
    <text evidence="2">The sequence shown here is derived from an EMBL/GenBank/DDBJ whole genome shotgun (WGS) entry which is preliminary data.</text>
</comment>
<accession>A0A327Z777</accession>
<reference evidence="2 3" key="1">
    <citation type="submission" date="2018-06" db="EMBL/GenBank/DDBJ databases">
        <title>Genomic Encyclopedia of Type Strains, Phase III (KMG-III): the genomes of soil and plant-associated and newly described type strains.</title>
        <authorList>
            <person name="Whitman W."/>
        </authorList>
    </citation>
    <scope>NUCLEOTIDE SEQUENCE [LARGE SCALE GENOMIC DNA]</scope>
    <source>
        <strain evidence="2 3">CGMCC 4.7090</strain>
    </source>
</reference>
<dbReference type="EMBL" id="QLMJ01000012">
    <property type="protein sequence ID" value="RAK33048.1"/>
    <property type="molecule type" value="Genomic_DNA"/>
</dbReference>
<evidence type="ECO:0000256" key="1">
    <source>
        <dbReference type="SAM" id="MobiDB-lite"/>
    </source>
</evidence>
<dbReference type="Proteomes" id="UP000249341">
    <property type="component" value="Unassembled WGS sequence"/>
</dbReference>
<keyword evidence="3" id="KW-1185">Reference proteome</keyword>
<name>A0A327Z777_9ACTN</name>
<feature type="compositionally biased region" description="Basic and acidic residues" evidence="1">
    <location>
        <begin position="11"/>
        <end position="20"/>
    </location>
</feature>
<organism evidence="2 3">
    <name type="scientific">Actinoplanes lutulentus</name>
    <dbReference type="NCBI Taxonomy" id="1287878"/>
    <lineage>
        <taxon>Bacteria</taxon>
        <taxon>Bacillati</taxon>
        <taxon>Actinomycetota</taxon>
        <taxon>Actinomycetes</taxon>
        <taxon>Micromonosporales</taxon>
        <taxon>Micromonosporaceae</taxon>
        <taxon>Actinoplanes</taxon>
    </lineage>
</organism>
<evidence type="ECO:0000313" key="3">
    <source>
        <dbReference type="Proteomes" id="UP000249341"/>
    </source>
</evidence>
<proteinExistence type="predicted"/>
<evidence type="ECO:0000313" key="2">
    <source>
        <dbReference type="EMBL" id="RAK33048.1"/>
    </source>
</evidence>
<dbReference type="AlphaFoldDB" id="A0A327Z777"/>
<gene>
    <name evidence="2" type="ORF">B0I29_11279</name>
</gene>